<evidence type="ECO:0000256" key="5">
    <source>
        <dbReference type="ARBA" id="ARBA00023274"/>
    </source>
</evidence>
<feature type="region of interest" description="Disordered" evidence="8">
    <location>
        <begin position="226"/>
        <end position="245"/>
    </location>
</feature>
<dbReference type="GO" id="GO:0003735">
    <property type="term" value="F:structural constituent of ribosome"/>
    <property type="evidence" value="ECO:0007669"/>
    <property type="project" value="InterPro"/>
</dbReference>
<dbReference type="InterPro" id="IPR014722">
    <property type="entry name" value="Rib_uL2_dom2"/>
</dbReference>
<dbReference type="Gene3D" id="4.10.950.10">
    <property type="entry name" value="Ribosomal protein L2, domain 3"/>
    <property type="match status" value="1"/>
</dbReference>
<dbReference type="Pfam" id="PF00181">
    <property type="entry name" value="Ribosomal_L2_N"/>
    <property type="match status" value="1"/>
</dbReference>
<comment type="function">
    <text evidence="7">One of the primary rRNA binding proteins. Required for association of the 30S and 50S subunits to form the 70S ribosome, for tRNA binding and peptide bond formation. It has been suggested to have peptidyltransferase activity; this is somewhat controversial. Makes several contacts with the 16S rRNA in the 70S ribosome.</text>
</comment>
<dbReference type="Gene3D" id="2.40.50.140">
    <property type="entry name" value="Nucleic acid-binding proteins"/>
    <property type="match status" value="1"/>
</dbReference>
<name>A0A934JBH2_9BACL</name>
<dbReference type="PANTHER" id="PTHR13691:SF5">
    <property type="entry name" value="LARGE RIBOSOMAL SUBUNIT PROTEIN UL2M"/>
    <property type="match status" value="1"/>
</dbReference>
<comment type="subunit">
    <text evidence="7">Part of the 50S ribosomal subunit. Forms a bridge to the 30S subunit in the 70S ribosome.</text>
</comment>
<dbReference type="InterPro" id="IPR012340">
    <property type="entry name" value="NA-bd_OB-fold"/>
</dbReference>
<evidence type="ECO:0000256" key="4">
    <source>
        <dbReference type="ARBA" id="ARBA00022980"/>
    </source>
</evidence>
<dbReference type="PROSITE" id="PS00467">
    <property type="entry name" value="RIBOSOMAL_L2"/>
    <property type="match status" value="1"/>
</dbReference>
<dbReference type="PANTHER" id="PTHR13691">
    <property type="entry name" value="RIBOSOMAL PROTEIN L2"/>
    <property type="match status" value="1"/>
</dbReference>
<evidence type="ECO:0000256" key="2">
    <source>
        <dbReference type="ARBA" id="ARBA00022730"/>
    </source>
</evidence>
<dbReference type="SUPFAM" id="SSF50249">
    <property type="entry name" value="Nucleic acid-binding proteins"/>
    <property type="match status" value="1"/>
</dbReference>
<evidence type="ECO:0000256" key="1">
    <source>
        <dbReference type="ARBA" id="ARBA00005636"/>
    </source>
</evidence>
<reference evidence="11" key="1">
    <citation type="submission" date="2020-12" db="EMBL/GenBank/DDBJ databases">
        <authorList>
            <person name="Huq M.A."/>
        </authorList>
    </citation>
    <scope>NUCLEOTIDE SEQUENCE</scope>
    <source>
        <strain evidence="11">MAHUQ-46</strain>
    </source>
</reference>
<dbReference type="Proteomes" id="UP000640274">
    <property type="component" value="Unassembled WGS sequence"/>
</dbReference>
<dbReference type="GO" id="GO:0019843">
    <property type="term" value="F:rRNA binding"/>
    <property type="evidence" value="ECO:0007669"/>
    <property type="project" value="UniProtKB-UniRule"/>
</dbReference>
<dbReference type="InterPro" id="IPR022669">
    <property type="entry name" value="Ribosomal_uL2_C"/>
</dbReference>
<comment type="similarity">
    <text evidence="1 7">Belongs to the universal ribosomal protein uL2 family.</text>
</comment>
<dbReference type="InterPro" id="IPR014726">
    <property type="entry name" value="Ribosomal_uL2_dom3"/>
</dbReference>
<dbReference type="GO" id="GO:0002181">
    <property type="term" value="P:cytoplasmic translation"/>
    <property type="evidence" value="ECO:0007669"/>
    <property type="project" value="TreeGrafter"/>
</dbReference>
<dbReference type="InterPro" id="IPR002171">
    <property type="entry name" value="Ribosomal_uL2"/>
</dbReference>
<dbReference type="NCBIfam" id="TIGR01171">
    <property type="entry name" value="rplB_bact"/>
    <property type="match status" value="1"/>
</dbReference>
<evidence type="ECO:0000256" key="6">
    <source>
        <dbReference type="ARBA" id="ARBA00035242"/>
    </source>
</evidence>
<evidence type="ECO:0000256" key="7">
    <source>
        <dbReference type="HAMAP-Rule" id="MF_01320"/>
    </source>
</evidence>
<dbReference type="InterPro" id="IPR005880">
    <property type="entry name" value="Ribosomal_uL2_bac/org-type"/>
</dbReference>
<dbReference type="InterPro" id="IPR022666">
    <property type="entry name" value="Ribosomal_uL2_RNA-bd_dom"/>
</dbReference>
<dbReference type="GO" id="GO:0016740">
    <property type="term" value="F:transferase activity"/>
    <property type="evidence" value="ECO:0007669"/>
    <property type="project" value="InterPro"/>
</dbReference>
<dbReference type="SMART" id="SM01383">
    <property type="entry name" value="Ribosomal_L2"/>
    <property type="match status" value="1"/>
</dbReference>
<dbReference type="Pfam" id="PF03947">
    <property type="entry name" value="Ribosomal_L2_C"/>
    <property type="match status" value="1"/>
</dbReference>
<evidence type="ECO:0000256" key="8">
    <source>
        <dbReference type="SAM" id="MobiDB-lite"/>
    </source>
</evidence>
<keyword evidence="4 7" id="KW-0689">Ribosomal protein</keyword>
<dbReference type="FunFam" id="2.30.30.30:FF:000001">
    <property type="entry name" value="50S ribosomal protein L2"/>
    <property type="match status" value="1"/>
</dbReference>
<dbReference type="FunFam" id="4.10.950.10:FF:000001">
    <property type="entry name" value="50S ribosomal protein L2"/>
    <property type="match status" value="1"/>
</dbReference>
<gene>
    <name evidence="7 11" type="primary">rplB</name>
    <name evidence="11" type="ORF">JFN88_21350</name>
</gene>
<evidence type="ECO:0000313" key="12">
    <source>
        <dbReference type="Proteomes" id="UP000640274"/>
    </source>
</evidence>
<dbReference type="SMART" id="SM01382">
    <property type="entry name" value="Ribosomal_L2_C"/>
    <property type="match status" value="1"/>
</dbReference>
<dbReference type="RefSeq" id="WP_199021360.1">
    <property type="nucleotide sequence ID" value="NZ_JAELUP010000104.1"/>
</dbReference>
<evidence type="ECO:0000313" key="11">
    <source>
        <dbReference type="EMBL" id="MBJ6363763.1"/>
    </source>
</evidence>
<keyword evidence="3 7" id="KW-0694">RNA-binding</keyword>
<keyword evidence="2 7" id="KW-0699">rRNA-binding</keyword>
<keyword evidence="5 7" id="KW-0687">Ribonucleoprotein</keyword>
<dbReference type="GO" id="GO:0015934">
    <property type="term" value="C:large ribosomal subunit"/>
    <property type="evidence" value="ECO:0007669"/>
    <property type="project" value="InterPro"/>
</dbReference>
<dbReference type="SUPFAM" id="SSF50104">
    <property type="entry name" value="Translation proteins SH3-like domain"/>
    <property type="match status" value="1"/>
</dbReference>
<keyword evidence="12" id="KW-1185">Reference proteome</keyword>
<evidence type="ECO:0000256" key="3">
    <source>
        <dbReference type="ARBA" id="ARBA00022884"/>
    </source>
</evidence>
<organism evidence="11 12">
    <name type="scientific">Paenibacillus roseus</name>
    <dbReference type="NCBI Taxonomy" id="2798579"/>
    <lineage>
        <taxon>Bacteria</taxon>
        <taxon>Bacillati</taxon>
        <taxon>Bacillota</taxon>
        <taxon>Bacilli</taxon>
        <taxon>Bacillales</taxon>
        <taxon>Paenibacillaceae</taxon>
        <taxon>Paenibacillus</taxon>
    </lineage>
</organism>
<dbReference type="InterPro" id="IPR022671">
    <property type="entry name" value="Ribosomal_uL2_CS"/>
</dbReference>
<evidence type="ECO:0000259" key="9">
    <source>
        <dbReference type="SMART" id="SM01382"/>
    </source>
</evidence>
<dbReference type="PIRSF" id="PIRSF002158">
    <property type="entry name" value="Ribosomal_L2"/>
    <property type="match status" value="1"/>
</dbReference>
<sequence length="277" mass="31396">MRHFRAITPGRRHKLSLNLTRILTKNLKPLKKNSFGFLRSKGRNNRGIITSRHRGGGCKRIYRIINFKYSKIGVPGKIKTIEYDPNRNCLISLVHYIDGDKQYILTFQNLYIGKIILSSPKAYLSEGNSLPLKYIPIGFTAHNIEFHPNKGGQLARSAGTKVTLLFKYKNYIALRLPSGKKRFFPDSCWATIGVLGNQKKKLIVLGKAGSARWLGQRPHVRGSAMNAVDHPHGGGEGKAPIGRKHPYTPWGKPALGVKTRKLRKWSDLYLKRFKSRK</sequence>
<protein>
    <recommendedName>
        <fullName evidence="6 7">Large ribosomal subunit protein uL2</fullName>
    </recommendedName>
</protein>
<dbReference type="HAMAP" id="MF_01320_B">
    <property type="entry name" value="Ribosomal_uL2_B"/>
    <property type="match status" value="1"/>
</dbReference>
<evidence type="ECO:0000259" key="10">
    <source>
        <dbReference type="SMART" id="SM01383"/>
    </source>
</evidence>
<dbReference type="Gene3D" id="2.30.30.30">
    <property type="match status" value="1"/>
</dbReference>
<proteinExistence type="inferred from homology"/>
<comment type="caution">
    <text evidence="11">The sequence shown here is derived from an EMBL/GenBank/DDBJ whole genome shotgun (WGS) entry which is preliminary data.</text>
</comment>
<accession>A0A934JBH2</accession>
<dbReference type="EMBL" id="JAELUP010000104">
    <property type="protein sequence ID" value="MBJ6363763.1"/>
    <property type="molecule type" value="Genomic_DNA"/>
</dbReference>
<dbReference type="AlphaFoldDB" id="A0A934JBH2"/>
<dbReference type="InterPro" id="IPR008991">
    <property type="entry name" value="Translation_prot_SH3-like_sf"/>
</dbReference>
<feature type="domain" description="Large ribosomal subunit protein uL2 C-terminal" evidence="9">
    <location>
        <begin position="124"/>
        <end position="253"/>
    </location>
</feature>
<feature type="domain" description="Large ribosomal subunit protein uL2 RNA-binding" evidence="10">
    <location>
        <begin position="42"/>
        <end position="118"/>
    </location>
</feature>